<dbReference type="InterPro" id="IPR008928">
    <property type="entry name" value="6-hairpin_glycosidase_sf"/>
</dbReference>
<reference evidence="3" key="1">
    <citation type="submission" date="2016-11" db="EMBL/GenBank/DDBJ databases">
        <authorList>
            <person name="Varghese N."/>
            <person name="Submissions S."/>
        </authorList>
    </citation>
    <scope>NUCLEOTIDE SEQUENCE [LARGE SCALE GENOMIC DNA]</scope>
    <source>
        <strain evidence="3">DSM 26884</strain>
    </source>
</reference>
<evidence type="ECO:0000313" key="2">
    <source>
        <dbReference type="EMBL" id="SHI33693.1"/>
    </source>
</evidence>
<dbReference type="EMBL" id="FQZN01000001">
    <property type="protein sequence ID" value="SHI33693.1"/>
    <property type="molecule type" value="Genomic_DNA"/>
</dbReference>
<keyword evidence="1" id="KW-0732">Signal</keyword>
<sequence>MKYLFILISFLSFIQFSLAAEKAYTLQSGDASLSVVKDGKRLSLQTGNAHYLSLNAPYVVTLEVNAETLNGYYSSVKEEKGSLACIAKLKSSHGTVFHVKDVFAPDTENHFRMDREVTIEKIGKGDDYFNSYFGLTLQRKTQIEDFEFFVPGIWYRNNLSLRRGSLASDYTDNYFYFREDRLPLPLVSAREKASGLAIDMVHLNADPETFYGENGVNRIVDERMQFGSLGFTETDSHSILFVFPGIEGETTYVGRLPEQKRKGFAYRSHPVKAGVKHTYSLIFGFNQTKDFPELVETVWKQAWNKYTPVVHKVDVKDAYEASIEVLDAYLLNLNGAPGWPFSIYLPNGIARAYNYQMGFIGFQISNAYFLLRKGLEIDNQEYVRKASEVVDFWVNNSQQESGLVSPWADAYVDRKATWRDYEAYMRVAAGGMEGMMGAWNIMKKHGINKPEWLSYCKKYADWLVRNQEKDGSFYLRYDWRTGKPTHDSKYTTTNIIRFLIELYSVTQDKRYLDTALKAGEFSYDFIHHDYLYVGGVIDNPNVKDRESGQMAIYAFLALYDVTSDAKWKEAAIQAARYTETFMFAYHVPMAINDTLTDFPKDVSIVGQTLIATGHSAIDNGLAFSSFQYYRLYLMTRDTHFLEMAKLIQNNTLSIMDLNGDMRYRYRGLLTECFNPQSNRGHSVRQQLPWNQASILEPMHRFMDAFGEWDIDVIEQWPMEKRQEMIERYARTQGLEKE</sequence>
<feature type="signal peptide" evidence="1">
    <location>
        <begin position="1"/>
        <end position="19"/>
    </location>
</feature>
<dbReference type="GeneID" id="92710407"/>
<dbReference type="Proteomes" id="UP000184192">
    <property type="component" value="Unassembled WGS sequence"/>
</dbReference>
<keyword evidence="2" id="KW-0378">Hydrolase</keyword>
<dbReference type="InterPro" id="IPR005198">
    <property type="entry name" value="Glyco_hydro_76"/>
</dbReference>
<dbReference type="eggNOG" id="COG2368">
    <property type="taxonomic scope" value="Bacteria"/>
</dbReference>
<keyword evidence="3" id="KW-1185">Reference proteome</keyword>
<dbReference type="InterPro" id="IPR012341">
    <property type="entry name" value="6hp_glycosidase-like_sf"/>
</dbReference>
<name>A0A1M6AC05_9BACE</name>
<dbReference type="GO" id="GO:0005975">
    <property type="term" value="P:carbohydrate metabolic process"/>
    <property type="evidence" value="ECO:0007669"/>
    <property type="project" value="InterPro"/>
</dbReference>
<evidence type="ECO:0000313" key="3">
    <source>
        <dbReference type="Proteomes" id="UP000184192"/>
    </source>
</evidence>
<organism evidence="2 3">
    <name type="scientific">Bacteroides stercorirosoris</name>
    <dbReference type="NCBI Taxonomy" id="871324"/>
    <lineage>
        <taxon>Bacteria</taxon>
        <taxon>Pseudomonadati</taxon>
        <taxon>Bacteroidota</taxon>
        <taxon>Bacteroidia</taxon>
        <taxon>Bacteroidales</taxon>
        <taxon>Bacteroidaceae</taxon>
        <taxon>Bacteroides</taxon>
    </lineage>
</organism>
<accession>A0A1M6AC05</accession>
<protein>
    <submittedName>
        <fullName evidence="2">Glycosyl hydrolase family 76</fullName>
    </submittedName>
</protein>
<dbReference type="SUPFAM" id="SSF48208">
    <property type="entry name" value="Six-hairpin glycosidases"/>
    <property type="match status" value="1"/>
</dbReference>
<evidence type="ECO:0000256" key="1">
    <source>
        <dbReference type="SAM" id="SignalP"/>
    </source>
</evidence>
<dbReference type="AlphaFoldDB" id="A0A1M6AC05"/>
<feature type="chain" id="PRO_5013382313" evidence="1">
    <location>
        <begin position="20"/>
        <end position="737"/>
    </location>
</feature>
<dbReference type="Pfam" id="PF03663">
    <property type="entry name" value="Glyco_hydro_76"/>
    <property type="match status" value="1"/>
</dbReference>
<gene>
    <name evidence="2" type="ORF">SAMN05444350_101156</name>
</gene>
<proteinExistence type="predicted"/>
<dbReference type="RefSeq" id="WP_073312433.1">
    <property type="nucleotide sequence ID" value="NZ_FQZN01000001.1"/>
</dbReference>
<dbReference type="GO" id="GO:0016787">
    <property type="term" value="F:hydrolase activity"/>
    <property type="evidence" value="ECO:0007669"/>
    <property type="project" value="UniProtKB-KW"/>
</dbReference>
<dbReference type="Gene3D" id="1.50.10.10">
    <property type="match status" value="1"/>
</dbReference>